<name>A0A6A5UVG2_9PLEO</name>
<dbReference type="PANTHER" id="PTHR24305">
    <property type="entry name" value="CYTOCHROME P450"/>
    <property type="match status" value="1"/>
</dbReference>
<organism evidence="6 7">
    <name type="scientific">Bimuria novae-zelandiae CBS 107.79</name>
    <dbReference type="NCBI Taxonomy" id="1447943"/>
    <lineage>
        <taxon>Eukaryota</taxon>
        <taxon>Fungi</taxon>
        <taxon>Dikarya</taxon>
        <taxon>Ascomycota</taxon>
        <taxon>Pezizomycotina</taxon>
        <taxon>Dothideomycetes</taxon>
        <taxon>Pleosporomycetidae</taxon>
        <taxon>Pleosporales</taxon>
        <taxon>Massarineae</taxon>
        <taxon>Didymosphaeriaceae</taxon>
        <taxon>Bimuria</taxon>
    </lineage>
</organism>
<dbReference type="CDD" id="cd11058">
    <property type="entry name" value="CYP60B-like"/>
    <property type="match status" value="1"/>
</dbReference>
<dbReference type="Gene3D" id="1.10.630.10">
    <property type="entry name" value="Cytochrome P450"/>
    <property type="match status" value="1"/>
</dbReference>
<keyword evidence="5" id="KW-0408">Iron</keyword>
<protein>
    <submittedName>
        <fullName evidence="6">Cytochrome P450</fullName>
    </submittedName>
</protein>
<dbReference type="PRINTS" id="PR00463">
    <property type="entry name" value="EP450I"/>
</dbReference>
<keyword evidence="3" id="KW-0349">Heme</keyword>
<dbReference type="GO" id="GO:0005506">
    <property type="term" value="F:iron ion binding"/>
    <property type="evidence" value="ECO:0007669"/>
    <property type="project" value="InterPro"/>
</dbReference>
<accession>A0A6A5UVG2</accession>
<dbReference type="SUPFAM" id="SSF48264">
    <property type="entry name" value="Cytochrome P450"/>
    <property type="match status" value="1"/>
</dbReference>
<comment type="cofactor">
    <cofactor evidence="1">
        <name>heme</name>
        <dbReference type="ChEBI" id="CHEBI:30413"/>
    </cofactor>
</comment>
<evidence type="ECO:0000256" key="1">
    <source>
        <dbReference type="ARBA" id="ARBA00001971"/>
    </source>
</evidence>
<dbReference type="PANTHER" id="PTHR24305:SF210">
    <property type="entry name" value="CYTOCHROME P450 MONOOXYGENASE ASQL-RELATED"/>
    <property type="match status" value="1"/>
</dbReference>
<evidence type="ECO:0000313" key="7">
    <source>
        <dbReference type="Proteomes" id="UP000800036"/>
    </source>
</evidence>
<sequence>MPTTHAALLVIHRIIYNVYFHPLSSFPGPFWVRATILWYIYHIYHADNHLAVQQLHLKYGPVVRVAPNEFLYLSPNIRKSIFGYKPNSPENIKDPAQSMKGYQGSGRDTILTAPCEEHGKMRRLLSHSFSDKALKEQEPVFAFYVDLVMEKLHDACVEPVDIFTTFDVIDHLVFAKPFDCLSSTKYHFWVSFFFETVRAITLMRSLNRERPLIIPTLMRLLPKDEQGILDPEELELNVPILIAAGSETTATLMSGATYFIGKDPRVYGKLVKEIRSAFKTKEEITISRVGELKYLSTVLDEALRLYPPTPTNRSRMLLPQGTTMEGQYIPDNALVGINFYAAFRSESKFHHGEEFVPERFLHNDHNDEFKHDRRDVLQPFYLALVEMRLIMARLLSEFDFEILPKSDRWIDQKSYVVWAKPLLMVRLRPVGKA</sequence>
<comment type="similarity">
    <text evidence="2">Belongs to the cytochrome P450 family.</text>
</comment>
<reference evidence="6" key="1">
    <citation type="journal article" date="2020" name="Stud. Mycol.">
        <title>101 Dothideomycetes genomes: a test case for predicting lifestyles and emergence of pathogens.</title>
        <authorList>
            <person name="Haridas S."/>
            <person name="Albert R."/>
            <person name="Binder M."/>
            <person name="Bloem J."/>
            <person name="Labutti K."/>
            <person name="Salamov A."/>
            <person name="Andreopoulos B."/>
            <person name="Baker S."/>
            <person name="Barry K."/>
            <person name="Bills G."/>
            <person name="Bluhm B."/>
            <person name="Cannon C."/>
            <person name="Castanera R."/>
            <person name="Culley D."/>
            <person name="Daum C."/>
            <person name="Ezra D."/>
            <person name="Gonzalez J."/>
            <person name="Henrissat B."/>
            <person name="Kuo A."/>
            <person name="Liang C."/>
            <person name="Lipzen A."/>
            <person name="Lutzoni F."/>
            <person name="Magnuson J."/>
            <person name="Mondo S."/>
            <person name="Nolan M."/>
            <person name="Ohm R."/>
            <person name="Pangilinan J."/>
            <person name="Park H.-J."/>
            <person name="Ramirez L."/>
            <person name="Alfaro M."/>
            <person name="Sun H."/>
            <person name="Tritt A."/>
            <person name="Yoshinaga Y."/>
            <person name="Zwiers L.-H."/>
            <person name="Turgeon B."/>
            <person name="Goodwin S."/>
            <person name="Spatafora J."/>
            <person name="Crous P."/>
            <person name="Grigoriev I."/>
        </authorList>
    </citation>
    <scope>NUCLEOTIDE SEQUENCE</scope>
    <source>
        <strain evidence="6">CBS 107.79</strain>
    </source>
</reference>
<dbReference type="InterPro" id="IPR001128">
    <property type="entry name" value="Cyt_P450"/>
</dbReference>
<evidence type="ECO:0000256" key="4">
    <source>
        <dbReference type="ARBA" id="ARBA00022723"/>
    </source>
</evidence>
<dbReference type="InterPro" id="IPR036396">
    <property type="entry name" value="Cyt_P450_sf"/>
</dbReference>
<keyword evidence="7" id="KW-1185">Reference proteome</keyword>
<proteinExistence type="inferred from homology"/>
<evidence type="ECO:0000256" key="3">
    <source>
        <dbReference type="ARBA" id="ARBA00022617"/>
    </source>
</evidence>
<dbReference type="GO" id="GO:0004497">
    <property type="term" value="F:monooxygenase activity"/>
    <property type="evidence" value="ECO:0007669"/>
    <property type="project" value="InterPro"/>
</dbReference>
<dbReference type="AlphaFoldDB" id="A0A6A5UVG2"/>
<dbReference type="GO" id="GO:0020037">
    <property type="term" value="F:heme binding"/>
    <property type="evidence" value="ECO:0007669"/>
    <property type="project" value="InterPro"/>
</dbReference>
<evidence type="ECO:0000256" key="2">
    <source>
        <dbReference type="ARBA" id="ARBA00010617"/>
    </source>
</evidence>
<dbReference type="OrthoDB" id="1470350at2759"/>
<dbReference type="Pfam" id="PF00067">
    <property type="entry name" value="p450"/>
    <property type="match status" value="2"/>
</dbReference>
<keyword evidence="4" id="KW-0479">Metal-binding</keyword>
<dbReference type="GO" id="GO:0016705">
    <property type="term" value="F:oxidoreductase activity, acting on paired donors, with incorporation or reduction of molecular oxygen"/>
    <property type="evidence" value="ECO:0007669"/>
    <property type="project" value="InterPro"/>
</dbReference>
<evidence type="ECO:0000313" key="6">
    <source>
        <dbReference type="EMBL" id="KAF1968410.1"/>
    </source>
</evidence>
<evidence type="ECO:0000256" key="5">
    <source>
        <dbReference type="ARBA" id="ARBA00023004"/>
    </source>
</evidence>
<dbReference type="InterPro" id="IPR002401">
    <property type="entry name" value="Cyt_P450_E_grp-I"/>
</dbReference>
<gene>
    <name evidence="6" type="ORF">BU23DRAFT_583365</name>
</gene>
<dbReference type="InterPro" id="IPR050121">
    <property type="entry name" value="Cytochrome_P450_monoxygenase"/>
</dbReference>
<dbReference type="EMBL" id="ML976721">
    <property type="protein sequence ID" value="KAF1968410.1"/>
    <property type="molecule type" value="Genomic_DNA"/>
</dbReference>
<dbReference type="Proteomes" id="UP000800036">
    <property type="component" value="Unassembled WGS sequence"/>
</dbReference>